<name>L0F2G0_DESDL</name>
<proteinExistence type="predicted"/>
<protein>
    <submittedName>
        <fullName evidence="1">Uncharacterized protein</fullName>
    </submittedName>
</protein>
<accession>L0F2G0</accession>
<sequence length="96" mass="11071">MTNFLQLYPMYCEYQKEIFELTEERMAQSKYSMDRCGFGHQAVKYQLDVDITVELTKAAMQIKPSAEADLPLCLRITDRERGRANDALCEPGPESQ</sequence>
<dbReference type="STRING" id="871963.Desdi_0466"/>
<dbReference type="HOGENOM" id="CLU_2355147_0_0_9"/>
<organism evidence="1 2">
    <name type="scientific">Desulfitobacterium dichloroeliminans (strain LMG P-21439 / DCA1)</name>
    <dbReference type="NCBI Taxonomy" id="871963"/>
    <lineage>
        <taxon>Bacteria</taxon>
        <taxon>Bacillati</taxon>
        <taxon>Bacillota</taxon>
        <taxon>Clostridia</taxon>
        <taxon>Eubacteriales</taxon>
        <taxon>Desulfitobacteriaceae</taxon>
        <taxon>Desulfitobacterium</taxon>
    </lineage>
</organism>
<dbReference type="Proteomes" id="UP000010797">
    <property type="component" value="Chromosome"/>
</dbReference>
<gene>
    <name evidence="1" type="ordered locus">Desdi_0466</name>
</gene>
<reference evidence="2" key="1">
    <citation type="submission" date="2012-02" db="EMBL/GenBank/DDBJ databases">
        <title>Complete sequence of Desulfitobacterium dichloroeliminans LMG P-21439.</title>
        <authorList>
            <person name="Lucas S."/>
            <person name="Han J."/>
            <person name="Lapidus A."/>
            <person name="Cheng J.-F."/>
            <person name="Goodwin L."/>
            <person name="Pitluck S."/>
            <person name="Peters L."/>
            <person name="Ovchinnikova G."/>
            <person name="Teshima H."/>
            <person name="Detter J.C."/>
            <person name="Han C."/>
            <person name="Tapia R."/>
            <person name="Land M."/>
            <person name="Hauser L."/>
            <person name="Kyrpides N."/>
            <person name="Ivanova N."/>
            <person name="Pagani I."/>
            <person name="Kruse T."/>
            <person name="de Vos W.M."/>
            <person name="Boon N."/>
            <person name="Smidt H."/>
            <person name="Woyke T."/>
        </authorList>
    </citation>
    <scope>NUCLEOTIDE SEQUENCE [LARGE SCALE GENOMIC DNA]</scope>
    <source>
        <strain evidence="2">LMG P-21439 / DCA1</strain>
    </source>
</reference>
<dbReference type="EMBL" id="CP003344">
    <property type="protein sequence ID" value="AGA68009.1"/>
    <property type="molecule type" value="Genomic_DNA"/>
</dbReference>
<dbReference type="AlphaFoldDB" id="L0F2G0"/>
<keyword evidence="2" id="KW-1185">Reference proteome</keyword>
<evidence type="ECO:0000313" key="2">
    <source>
        <dbReference type="Proteomes" id="UP000010797"/>
    </source>
</evidence>
<evidence type="ECO:0000313" key="1">
    <source>
        <dbReference type="EMBL" id="AGA68009.1"/>
    </source>
</evidence>
<dbReference type="KEGG" id="ddl:Desdi_0466"/>